<comment type="caution">
    <text evidence="1">The sequence shown here is derived from an EMBL/GenBank/DDBJ whole genome shotgun (WGS) entry which is preliminary data.</text>
</comment>
<dbReference type="EMBL" id="JANQDF010000086">
    <property type="protein sequence ID" value="MDH6105959.1"/>
    <property type="molecule type" value="Genomic_DNA"/>
</dbReference>
<accession>A0ABT6KF35</accession>
<proteinExistence type="predicted"/>
<name>A0ABT6KF35_9CYAN</name>
<evidence type="ECO:0000313" key="1">
    <source>
        <dbReference type="EMBL" id="MDH6105959.1"/>
    </source>
</evidence>
<evidence type="ECO:0000313" key="2">
    <source>
        <dbReference type="Proteomes" id="UP001159386"/>
    </source>
</evidence>
<reference evidence="1 2" key="1">
    <citation type="journal article" date="2023" name="J. Phycol.">
        <title>Chrysosporum ovalisporum is synonymous with the true-branching cyanobacterium Umezakia natans (Nostocales/Aphanizomenonaceae).</title>
        <authorList>
            <person name="McGregor G.B."/>
            <person name="Sendall B.C."/>
            <person name="Niiyama Y."/>
            <person name="Tuji A."/>
            <person name="Willis A."/>
        </authorList>
    </citation>
    <scope>NUCLEOTIDE SEQUENCE [LARGE SCALE GENOMIC DNA]</scope>
    <source>
        <strain evidence="1 2">CS-531</strain>
    </source>
</reference>
<sequence>MSGVETTMRVVETTMRVVETAIAPIPSTPLREQIPVVERI</sequence>
<keyword evidence="2" id="KW-1185">Reference proteome</keyword>
<dbReference type="RefSeq" id="WP_280801747.1">
    <property type="nucleotide sequence ID" value="NZ_JANQDF010000086.1"/>
</dbReference>
<protein>
    <submittedName>
        <fullName evidence="1">Uncharacterized protein</fullName>
    </submittedName>
</protein>
<organism evidence="1 2">
    <name type="scientific">Anabaenopsis tanganyikae CS-531</name>
    <dbReference type="NCBI Taxonomy" id="2785304"/>
    <lineage>
        <taxon>Bacteria</taxon>
        <taxon>Bacillati</taxon>
        <taxon>Cyanobacteriota</taxon>
        <taxon>Cyanophyceae</taxon>
        <taxon>Nostocales</taxon>
        <taxon>Nodulariaceae</taxon>
        <taxon>Anabaenopsis</taxon>
        <taxon>Anabaenopsis tanganyikae</taxon>
    </lineage>
</organism>
<gene>
    <name evidence="1" type="ORF">NWP22_08790</name>
</gene>
<dbReference type="Proteomes" id="UP001159386">
    <property type="component" value="Unassembled WGS sequence"/>
</dbReference>